<sequence>MPSERNTTSERGKLDTGSIRRHCKPISNNFMWQTQINNCWCSSEKFPGWSPGDDLLAHLLAVLVDPALDQPQQAHDLPQVADEVAVGIGVAFSVAVGAGAGTA</sequence>
<protein>
    <submittedName>
        <fullName evidence="1">Uncharacterized protein</fullName>
    </submittedName>
</protein>
<proteinExistence type="predicted"/>
<reference evidence="1" key="1">
    <citation type="submission" date="2014-09" db="EMBL/GenBank/DDBJ databases">
        <authorList>
            <person name="Magalhaes I.L.F."/>
            <person name="Oliveira U."/>
            <person name="Santos F.R."/>
            <person name="Vidigal T.H.D.A."/>
            <person name="Brescovit A.D."/>
            <person name="Santos A.J."/>
        </authorList>
    </citation>
    <scope>NUCLEOTIDE SEQUENCE</scope>
    <source>
        <tissue evidence="1">Shoot tissue taken approximately 20 cm above the soil surface</tissue>
    </source>
</reference>
<accession>A0A0A9DGD5</accession>
<reference evidence="1" key="2">
    <citation type="journal article" date="2015" name="Data Brief">
        <title>Shoot transcriptome of the giant reed, Arundo donax.</title>
        <authorList>
            <person name="Barrero R.A."/>
            <person name="Guerrero F.D."/>
            <person name="Moolhuijzen P."/>
            <person name="Goolsby J.A."/>
            <person name="Tidwell J."/>
            <person name="Bellgard S.E."/>
            <person name="Bellgard M.I."/>
        </authorList>
    </citation>
    <scope>NUCLEOTIDE SEQUENCE</scope>
    <source>
        <tissue evidence="1">Shoot tissue taken approximately 20 cm above the soil surface</tissue>
    </source>
</reference>
<name>A0A0A9DGD5_ARUDO</name>
<dbReference type="AlphaFoldDB" id="A0A0A9DGD5"/>
<organism evidence="1">
    <name type="scientific">Arundo donax</name>
    <name type="common">Giant reed</name>
    <name type="synonym">Donax arundinaceus</name>
    <dbReference type="NCBI Taxonomy" id="35708"/>
    <lineage>
        <taxon>Eukaryota</taxon>
        <taxon>Viridiplantae</taxon>
        <taxon>Streptophyta</taxon>
        <taxon>Embryophyta</taxon>
        <taxon>Tracheophyta</taxon>
        <taxon>Spermatophyta</taxon>
        <taxon>Magnoliopsida</taxon>
        <taxon>Liliopsida</taxon>
        <taxon>Poales</taxon>
        <taxon>Poaceae</taxon>
        <taxon>PACMAD clade</taxon>
        <taxon>Arundinoideae</taxon>
        <taxon>Arundineae</taxon>
        <taxon>Arundo</taxon>
    </lineage>
</organism>
<evidence type="ECO:0000313" key="1">
    <source>
        <dbReference type="EMBL" id="JAD86906.1"/>
    </source>
</evidence>
<dbReference type="EMBL" id="GBRH01210989">
    <property type="protein sequence ID" value="JAD86906.1"/>
    <property type="molecule type" value="Transcribed_RNA"/>
</dbReference>